<evidence type="ECO:0000259" key="3">
    <source>
        <dbReference type="Pfam" id="PF04676"/>
    </source>
</evidence>
<dbReference type="InterPro" id="IPR040194">
    <property type="entry name" value="Cwf19-like"/>
</dbReference>
<reference evidence="5 6" key="1">
    <citation type="submission" date="2014-05" db="EMBL/GenBank/DDBJ databases">
        <title>Draft genome sequence of a rare smut relative, Tilletiaria anomala UBC 951.</title>
        <authorList>
            <consortium name="DOE Joint Genome Institute"/>
            <person name="Toome M."/>
            <person name="Kuo A."/>
            <person name="Henrissat B."/>
            <person name="Lipzen A."/>
            <person name="Tritt A."/>
            <person name="Yoshinaga Y."/>
            <person name="Zane M."/>
            <person name="Barry K."/>
            <person name="Grigoriev I.V."/>
            <person name="Spatafora J.W."/>
            <person name="Aimea M.C."/>
        </authorList>
    </citation>
    <scope>NUCLEOTIDE SEQUENCE [LARGE SCALE GENOMIC DNA]</scope>
    <source>
        <strain evidence="5 6">UBC 951</strain>
    </source>
</reference>
<protein>
    <submittedName>
        <fullName evidence="5">Uncharacterized protein</fullName>
    </submittedName>
</protein>
<feature type="compositionally biased region" description="Polar residues" evidence="2">
    <location>
        <begin position="255"/>
        <end position="267"/>
    </location>
</feature>
<feature type="compositionally biased region" description="Basic and acidic residues" evidence="2">
    <location>
        <begin position="334"/>
        <end position="352"/>
    </location>
</feature>
<sequence length="1012" mass="111786">MASSRHHSSRDRERDDRKGRSHHSGGHKRTSHRHRSRSRSASPEEGNSSNHHSSDRHWDERDKDRHRRRDEREKGKEREHCSHSHRHRSSHEDDNGKRSRKEDTDREHRHCKRSQSRDRDGGRVKKSRKEGNHSDKERNYEEAMASIPTLASLALTSTLTTEEALPPSTESPRVMAPQAEPTESKMHREDWMLGADAAPGDAVPKAIEMDDKSQEPSGSSGGIDFFSSLGHTKEKSARQLAREAAKEKRDPEKLQVSSRELNTQFAQGKSLDEYDEVPTGVGASSGHAARAQPGGPGYAWRMMKLKRTFEAAESEGRDLADVALERYGSMEAFEEAKGEREWLDRRDQEKRNAGTGSSTQQGAHAYNRSYMVSGLSVGEYSSFTHSPLPGSGASTPRPLSQQSFRKPGSAPTTPGVGASGGSRAQPAADPFARLGAAARKSNSSLRQRGCTIDSGASRSGTSTPPVASASSGVASDASKSGTPIPSVFAPVVPRKSAAATAGAGTVERTIQHSSDSTGGGEKEISAAPVLDQTALNKLKARVMKAEMMGKPDTAALQKEYERELTRSETASIRAYAYAQGGDEGEGYFGTDTFGRVRDADDDGEADDGHVREVHVLPTLDGRGQLYDVGRGTNADAAQNRAALPGNRRKNSEKFETRDSKTGELLRYNADDDTQTLSDLIRQERFAAGASSVKNADAELASRIMRDGKYRADVDYMDDNVERLARKNMKSDAMKRQFAIQDFAQTKRALDTCQFCWQDEGARPPRANVIASGSSAYLALPERESLVADHCLIVPVQHHLSSLELDDDCWDEIKNFMKCLMQMAAKKNEGCIFFETILSFKQQRHTYIECLTLPWDLYLDAPAYFKESILASEQEWTQHKKLIDFSERGGFRNSLVAKLPYFMVQWDYKGLKGYGHIIEGQETAEHGENGEIDAANETGLGGQAFPKWFAQEIVGNLLDMEPRRWRKPRRLDYKQNSERIAGFKKRFSDFDWTKMLDTVGGGGDSVGGGGGCA</sequence>
<dbReference type="GO" id="GO:0071014">
    <property type="term" value="C:post-mRNA release spliceosomal complex"/>
    <property type="evidence" value="ECO:0007669"/>
    <property type="project" value="TreeGrafter"/>
</dbReference>
<evidence type="ECO:0000259" key="4">
    <source>
        <dbReference type="Pfam" id="PF04677"/>
    </source>
</evidence>
<dbReference type="EMBL" id="JMSN01000066">
    <property type="protein sequence ID" value="KDN42865.1"/>
    <property type="molecule type" value="Genomic_DNA"/>
</dbReference>
<evidence type="ECO:0000313" key="6">
    <source>
        <dbReference type="Proteomes" id="UP000027361"/>
    </source>
</evidence>
<feature type="compositionally biased region" description="Basic and acidic residues" evidence="2">
    <location>
        <begin position="70"/>
        <end position="82"/>
    </location>
</feature>
<comment type="similarity">
    <text evidence="1">Belongs to the CWF19 family.</text>
</comment>
<proteinExistence type="inferred from homology"/>
<gene>
    <name evidence="5" type="ORF">K437DRAFT_257714</name>
</gene>
<dbReference type="RefSeq" id="XP_013242199.1">
    <property type="nucleotide sequence ID" value="XM_013386745.1"/>
</dbReference>
<dbReference type="Proteomes" id="UP000027361">
    <property type="component" value="Unassembled WGS sequence"/>
</dbReference>
<feature type="domain" description="Cwf19-like C-terminal" evidence="4">
    <location>
        <begin position="743"/>
        <end position="865"/>
    </location>
</feature>
<dbReference type="Pfam" id="PF04676">
    <property type="entry name" value="CwfJ_C_2"/>
    <property type="match status" value="1"/>
</dbReference>
<feature type="region of interest" description="Disordered" evidence="2">
    <location>
        <begin position="330"/>
        <end position="366"/>
    </location>
</feature>
<dbReference type="InParanoid" id="A0A066VWH5"/>
<dbReference type="OMA" id="MVEFASH"/>
<feature type="compositionally biased region" description="Basic residues" evidence="2">
    <location>
        <begin position="19"/>
        <end position="38"/>
    </location>
</feature>
<dbReference type="STRING" id="1037660.A0A066VWH5"/>
<name>A0A066VWH5_TILAU</name>
<feature type="region of interest" description="Disordered" evidence="2">
    <location>
        <begin position="1"/>
        <end position="297"/>
    </location>
</feature>
<feature type="compositionally biased region" description="Basic and acidic residues" evidence="2">
    <location>
        <begin position="182"/>
        <end position="191"/>
    </location>
</feature>
<dbReference type="GeneID" id="25264768"/>
<dbReference type="HOGENOM" id="CLU_015540_2_0_1"/>
<feature type="compositionally biased region" description="Basic and acidic residues" evidence="2">
    <location>
        <begin position="231"/>
        <end position="253"/>
    </location>
</feature>
<feature type="region of interest" description="Disordered" evidence="2">
    <location>
        <begin position="381"/>
        <end position="528"/>
    </location>
</feature>
<feature type="compositionally biased region" description="Low complexity" evidence="2">
    <location>
        <begin position="459"/>
        <end position="480"/>
    </location>
</feature>
<keyword evidence="6" id="KW-1185">Reference proteome</keyword>
<dbReference type="InterPro" id="IPR006768">
    <property type="entry name" value="Cwf19-like_C_dom-1"/>
</dbReference>
<evidence type="ECO:0000256" key="2">
    <source>
        <dbReference type="SAM" id="MobiDB-lite"/>
    </source>
</evidence>
<comment type="caution">
    <text evidence="5">The sequence shown here is derived from an EMBL/GenBank/DDBJ whole genome shotgun (WGS) entry which is preliminary data.</text>
</comment>
<dbReference type="FunCoup" id="A0A066VWH5">
    <property type="interactions" value="95"/>
</dbReference>
<evidence type="ECO:0000313" key="5">
    <source>
        <dbReference type="EMBL" id="KDN42865.1"/>
    </source>
</evidence>
<feature type="compositionally biased region" description="Basic and acidic residues" evidence="2">
    <location>
        <begin position="52"/>
        <end position="63"/>
    </location>
</feature>
<feature type="compositionally biased region" description="Polar residues" evidence="2">
    <location>
        <begin position="392"/>
        <end position="404"/>
    </location>
</feature>
<accession>A0A066VWH5</accession>
<dbReference type="GO" id="GO:0000398">
    <property type="term" value="P:mRNA splicing, via spliceosome"/>
    <property type="evidence" value="ECO:0007669"/>
    <property type="project" value="TreeGrafter"/>
</dbReference>
<dbReference type="PANTHER" id="PTHR12072">
    <property type="entry name" value="CWF19, CELL CYCLE CONTROL PROTEIN"/>
    <property type="match status" value="1"/>
</dbReference>
<feature type="compositionally biased region" description="Low complexity" evidence="2">
    <location>
        <begin position="149"/>
        <end position="165"/>
    </location>
</feature>
<dbReference type="OrthoDB" id="1109245at2759"/>
<evidence type="ECO:0000256" key="1">
    <source>
        <dbReference type="ARBA" id="ARBA00006795"/>
    </source>
</evidence>
<dbReference type="InterPro" id="IPR006767">
    <property type="entry name" value="Cwf19-like_C_dom-2"/>
</dbReference>
<feature type="domain" description="Cwf19-like protein C-terminal" evidence="3">
    <location>
        <begin position="874"/>
        <end position="992"/>
    </location>
</feature>
<feature type="compositionally biased region" description="Basic and acidic residues" evidence="2">
    <location>
        <begin position="115"/>
        <end position="141"/>
    </location>
</feature>
<dbReference type="Pfam" id="PF04677">
    <property type="entry name" value="CwfJ_C_1"/>
    <property type="match status" value="1"/>
</dbReference>
<dbReference type="AlphaFoldDB" id="A0A066VWH5"/>
<feature type="compositionally biased region" description="Basic and acidic residues" evidence="2">
    <location>
        <begin position="90"/>
        <end position="108"/>
    </location>
</feature>
<organism evidence="5 6">
    <name type="scientific">Tilletiaria anomala (strain ATCC 24038 / CBS 436.72 / UBC 951)</name>
    <dbReference type="NCBI Taxonomy" id="1037660"/>
    <lineage>
        <taxon>Eukaryota</taxon>
        <taxon>Fungi</taxon>
        <taxon>Dikarya</taxon>
        <taxon>Basidiomycota</taxon>
        <taxon>Ustilaginomycotina</taxon>
        <taxon>Exobasidiomycetes</taxon>
        <taxon>Georgefischeriales</taxon>
        <taxon>Tilletiariaceae</taxon>
        <taxon>Tilletiaria</taxon>
    </lineage>
</organism>
<dbReference type="PANTHER" id="PTHR12072:SF5">
    <property type="entry name" value="CWF19-LIKE PROTEIN 2"/>
    <property type="match status" value="1"/>
</dbReference>